<protein>
    <recommendedName>
        <fullName evidence="7">Leucine carboxyl methyltransferase 1</fullName>
        <ecNumber evidence="7">2.1.1.233</ecNumber>
    </recommendedName>
</protein>
<dbReference type="Proteomes" id="UP000749559">
    <property type="component" value="Unassembled WGS sequence"/>
</dbReference>
<dbReference type="GO" id="GO:0005829">
    <property type="term" value="C:cytosol"/>
    <property type="evidence" value="ECO:0007669"/>
    <property type="project" value="TreeGrafter"/>
</dbReference>
<comment type="catalytic activity">
    <reaction evidence="1 7">
        <text>[phosphatase 2A protein]-C-terminal L-leucine + S-adenosyl-L-methionine = [phosphatase 2A protein]-C-terminal L-leucine methyl ester + S-adenosyl-L-homocysteine</text>
        <dbReference type="Rhea" id="RHEA:48544"/>
        <dbReference type="Rhea" id="RHEA-COMP:12134"/>
        <dbReference type="Rhea" id="RHEA-COMP:12135"/>
        <dbReference type="ChEBI" id="CHEBI:57856"/>
        <dbReference type="ChEBI" id="CHEBI:59789"/>
        <dbReference type="ChEBI" id="CHEBI:90516"/>
        <dbReference type="ChEBI" id="CHEBI:90517"/>
        <dbReference type="EC" id="2.1.1.233"/>
    </reaction>
</comment>
<evidence type="ECO:0000256" key="3">
    <source>
        <dbReference type="ARBA" id="ARBA00010703"/>
    </source>
</evidence>
<dbReference type="InterPro" id="IPR029063">
    <property type="entry name" value="SAM-dependent_MTases_sf"/>
</dbReference>
<sequence>MASDDAIRATNDEASMCKRFAVQQGYWNDPYIKYFIRSSDRKPPDINRGYFARVKGVHCLLNQFLQATKCKCQVVSLGAGYDTTYWNLQESNMQPERYIEMDFENVTSHKCHFIKSRKPLLEKIATKDGEIRFSKTDLHADNYHIVAVDLRNLIEVETKLKESGFDNDIPTIFIAECVLVYMESEKSNAIIKWIADNVKTAYFVNYEQVNMGDRFGHVMLDNLRSRQCGLPGTDVCQTIDTQQNRFTSQGWTSAEAWDMNTVYSNLPQKEIQRIEKLEFLDERESFEQLLHHYCLCWAYIDGAGVGLENISVVNAT</sequence>
<dbReference type="Pfam" id="PF04072">
    <property type="entry name" value="LCM"/>
    <property type="match status" value="1"/>
</dbReference>
<dbReference type="AlphaFoldDB" id="A0A8J1XRP6"/>
<comment type="function">
    <text evidence="2 7">Methylates the carboxyl group of the C-terminal leucine residue of protein phosphatase 2A catalytic subunits to form alpha-leucine ester residues.</text>
</comment>
<dbReference type="FunFam" id="3.40.50.150:FF:000092">
    <property type="entry name" value="Leucine carboxyl methyltransferase 1"/>
    <property type="match status" value="1"/>
</dbReference>
<dbReference type="Gene3D" id="3.40.50.150">
    <property type="entry name" value="Vaccinia Virus protein VP39"/>
    <property type="match status" value="1"/>
</dbReference>
<keyword evidence="5 7" id="KW-0808">Transferase</keyword>
<evidence type="ECO:0000256" key="7">
    <source>
        <dbReference type="PIRNR" id="PIRNR016305"/>
    </source>
</evidence>
<keyword evidence="10" id="KW-1185">Reference proteome</keyword>
<dbReference type="EMBL" id="CAIIXF020000007">
    <property type="protein sequence ID" value="CAH1789344.1"/>
    <property type="molecule type" value="Genomic_DNA"/>
</dbReference>
<keyword evidence="6 7" id="KW-0949">S-adenosyl-L-methionine</keyword>
<dbReference type="PANTHER" id="PTHR13600:SF33">
    <property type="entry name" value="LEUCINE CARBOXYL METHYLTRANSFERASE 1"/>
    <property type="match status" value="1"/>
</dbReference>
<evidence type="ECO:0000256" key="2">
    <source>
        <dbReference type="ARBA" id="ARBA00003455"/>
    </source>
</evidence>
<feature type="binding site" evidence="8">
    <location>
        <position position="78"/>
    </location>
    <ligand>
        <name>S-adenosyl-L-methionine</name>
        <dbReference type="ChEBI" id="CHEBI:59789"/>
    </ligand>
</feature>
<dbReference type="PIRSF" id="PIRSF016305">
    <property type="entry name" value="LCM_mtfrase"/>
    <property type="match status" value="1"/>
</dbReference>
<dbReference type="GO" id="GO:0018423">
    <property type="term" value="F:protein C-terminal leucine carboxyl O-methyltransferase activity"/>
    <property type="evidence" value="ECO:0007669"/>
    <property type="project" value="UniProtKB-EC"/>
</dbReference>
<evidence type="ECO:0000256" key="8">
    <source>
        <dbReference type="PIRSR" id="PIRSR016305-1"/>
    </source>
</evidence>
<evidence type="ECO:0000256" key="6">
    <source>
        <dbReference type="ARBA" id="ARBA00022691"/>
    </source>
</evidence>
<dbReference type="EC" id="2.1.1.233" evidence="7"/>
<gene>
    <name evidence="9" type="ORF">OFUS_LOCUS14720</name>
</gene>
<evidence type="ECO:0000313" key="9">
    <source>
        <dbReference type="EMBL" id="CAH1789344.1"/>
    </source>
</evidence>
<reference evidence="9" key="1">
    <citation type="submission" date="2022-03" db="EMBL/GenBank/DDBJ databases">
        <authorList>
            <person name="Martin C."/>
        </authorList>
    </citation>
    <scope>NUCLEOTIDE SEQUENCE</scope>
</reference>
<comment type="similarity">
    <text evidence="3 7">Belongs to the methyltransferase superfamily. LCMT family.</text>
</comment>
<proteinExistence type="inferred from homology"/>
<organism evidence="9 10">
    <name type="scientific">Owenia fusiformis</name>
    <name type="common">Polychaete worm</name>
    <dbReference type="NCBI Taxonomy" id="6347"/>
    <lineage>
        <taxon>Eukaryota</taxon>
        <taxon>Metazoa</taxon>
        <taxon>Spiralia</taxon>
        <taxon>Lophotrochozoa</taxon>
        <taxon>Annelida</taxon>
        <taxon>Polychaeta</taxon>
        <taxon>Sedentaria</taxon>
        <taxon>Canalipalpata</taxon>
        <taxon>Sabellida</taxon>
        <taxon>Oweniida</taxon>
        <taxon>Oweniidae</taxon>
        <taxon>Owenia</taxon>
    </lineage>
</organism>
<keyword evidence="4 7" id="KW-0489">Methyltransferase</keyword>
<dbReference type="GO" id="GO:0032259">
    <property type="term" value="P:methylation"/>
    <property type="evidence" value="ECO:0007669"/>
    <property type="project" value="UniProtKB-KW"/>
</dbReference>
<dbReference type="InterPro" id="IPR007213">
    <property type="entry name" value="Ppm1/Ppm2/Tcmp"/>
</dbReference>
<dbReference type="InterPro" id="IPR016651">
    <property type="entry name" value="LCMT1"/>
</dbReference>
<dbReference type="PANTHER" id="PTHR13600">
    <property type="entry name" value="LEUCINE CARBOXYL METHYLTRANSFERASE"/>
    <property type="match status" value="1"/>
</dbReference>
<feature type="binding site" evidence="8">
    <location>
        <position position="176"/>
    </location>
    <ligand>
        <name>S-adenosyl-L-methionine</name>
        <dbReference type="ChEBI" id="CHEBI:59789"/>
    </ligand>
</feature>
<feature type="binding site" evidence="8">
    <location>
        <position position="53"/>
    </location>
    <ligand>
        <name>S-adenosyl-L-methionine</name>
        <dbReference type="ChEBI" id="CHEBI:59789"/>
    </ligand>
</feature>
<evidence type="ECO:0000313" key="10">
    <source>
        <dbReference type="Proteomes" id="UP000749559"/>
    </source>
</evidence>
<feature type="binding site" evidence="8">
    <location>
        <begin position="149"/>
        <end position="150"/>
    </location>
    <ligand>
        <name>S-adenosyl-L-methionine</name>
        <dbReference type="ChEBI" id="CHEBI:59789"/>
    </ligand>
</feature>
<comment type="caution">
    <text evidence="9">The sequence shown here is derived from an EMBL/GenBank/DDBJ whole genome shotgun (WGS) entry which is preliminary data.</text>
</comment>
<name>A0A8J1XRP6_OWEFU</name>
<evidence type="ECO:0000256" key="5">
    <source>
        <dbReference type="ARBA" id="ARBA00022679"/>
    </source>
</evidence>
<accession>A0A8J1XRP6</accession>
<dbReference type="OrthoDB" id="203237at2759"/>
<dbReference type="GO" id="GO:0009966">
    <property type="term" value="P:regulation of signal transduction"/>
    <property type="evidence" value="ECO:0007669"/>
    <property type="project" value="UniProtKB-ARBA"/>
</dbReference>
<evidence type="ECO:0000256" key="4">
    <source>
        <dbReference type="ARBA" id="ARBA00022603"/>
    </source>
</evidence>
<evidence type="ECO:0000256" key="1">
    <source>
        <dbReference type="ARBA" id="ARBA00000724"/>
    </source>
</evidence>
<dbReference type="SUPFAM" id="SSF53335">
    <property type="entry name" value="S-adenosyl-L-methionine-dependent methyltransferases"/>
    <property type="match status" value="1"/>
</dbReference>